<dbReference type="EMBL" id="JAWDJX010000018">
    <property type="protein sequence ID" value="KAK3052844.1"/>
    <property type="molecule type" value="Genomic_DNA"/>
</dbReference>
<dbReference type="Pfam" id="PF00856">
    <property type="entry name" value="SET"/>
    <property type="match status" value="1"/>
</dbReference>
<organism evidence="3 4">
    <name type="scientific">Extremus antarcticus</name>
    <dbReference type="NCBI Taxonomy" id="702011"/>
    <lineage>
        <taxon>Eukaryota</taxon>
        <taxon>Fungi</taxon>
        <taxon>Dikarya</taxon>
        <taxon>Ascomycota</taxon>
        <taxon>Pezizomycotina</taxon>
        <taxon>Dothideomycetes</taxon>
        <taxon>Dothideomycetidae</taxon>
        <taxon>Mycosphaerellales</taxon>
        <taxon>Extremaceae</taxon>
        <taxon>Extremus</taxon>
    </lineage>
</organism>
<gene>
    <name evidence="3" type="ORF">LTR09_005908</name>
</gene>
<reference evidence="3" key="1">
    <citation type="submission" date="2023-04" db="EMBL/GenBank/DDBJ databases">
        <title>Black Yeasts Isolated from many extreme environments.</title>
        <authorList>
            <person name="Coleine C."/>
            <person name="Stajich J.E."/>
            <person name="Selbmann L."/>
        </authorList>
    </citation>
    <scope>NUCLEOTIDE SEQUENCE</scope>
    <source>
        <strain evidence="3">CCFEE 5312</strain>
    </source>
</reference>
<dbReference type="PANTHER" id="PTHR47332">
    <property type="entry name" value="SET DOMAIN-CONTAINING PROTEIN 5"/>
    <property type="match status" value="1"/>
</dbReference>
<evidence type="ECO:0000259" key="2">
    <source>
        <dbReference type="PROSITE" id="PS50280"/>
    </source>
</evidence>
<keyword evidence="4" id="KW-1185">Reference proteome</keyword>
<name>A0AAJ0DM59_9PEZI</name>
<dbReference type="InterPro" id="IPR053185">
    <property type="entry name" value="SET_domain_protein"/>
</dbReference>
<feature type="domain" description="SET" evidence="2">
    <location>
        <begin position="40"/>
        <end position="212"/>
    </location>
</feature>
<dbReference type="SUPFAM" id="SSF82199">
    <property type="entry name" value="SET domain"/>
    <property type="match status" value="1"/>
</dbReference>
<evidence type="ECO:0000256" key="1">
    <source>
        <dbReference type="SAM" id="MobiDB-lite"/>
    </source>
</evidence>
<dbReference type="CDD" id="cd20071">
    <property type="entry name" value="SET_SMYD"/>
    <property type="match status" value="1"/>
</dbReference>
<comment type="caution">
    <text evidence="3">The sequence shown here is derived from an EMBL/GenBank/DDBJ whole genome shotgun (WGS) entry which is preliminary data.</text>
</comment>
<feature type="region of interest" description="Disordered" evidence="1">
    <location>
        <begin position="1"/>
        <end position="42"/>
    </location>
</feature>
<evidence type="ECO:0000313" key="4">
    <source>
        <dbReference type="Proteomes" id="UP001271007"/>
    </source>
</evidence>
<dbReference type="InterPro" id="IPR046341">
    <property type="entry name" value="SET_dom_sf"/>
</dbReference>
<dbReference type="Proteomes" id="UP001271007">
    <property type="component" value="Unassembled WGS sequence"/>
</dbReference>
<dbReference type="Gene3D" id="2.170.270.10">
    <property type="entry name" value="SET domain"/>
    <property type="match status" value="1"/>
</dbReference>
<dbReference type="InterPro" id="IPR001214">
    <property type="entry name" value="SET_dom"/>
</dbReference>
<sequence length="364" mass="40966">MSSIPSESSAARGRQPSQERSASKSQSRSSSRPATPPSGVVWHVDRSPLVDAGKGQGYGAFATRQISAGEIIIQEKYMFEVEFNVDNHSEGGPPPSRIWAEFQRLSSKQQQFYLDWYTYVASESKLLEYAKAAGSPCHSKEDALKVGKVVAIFKNNNTETSVFTHAFFKDAARLNHSCIPNTTYAYYDDTGVYIVRAAKDIRMNEEILDSYASEIATKIERDRSLRRYDFVCTCLACGNTDYAARTETRRQGLWHLQKQIERADFMGDIGAANPDNDVVGPEDVPRAYERMLELLAQEPSFMQKTKGETAYKLGKRHAMDHKLAEAKKQLKYALPFLITCRGMEDRMTADCLIGLIETSHRIVR</sequence>
<proteinExistence type="predicted"/>
<accession>A0AAJ0DM59</accession>
<evidence type="ECO:0000313" key="3">
    <source>
        <dbReference type="EMBL" id="KAK3052844.1"/>
    </source>
</evidence>
<feature type="compositionally biased region" description="Low complexity" evidence="1">
    <location>
        <begin position="16"/>
        <end position="33"/>
    </location>
</feature>
<dbReference type="PANTHER" id="PTHR47332:SF2">
    <property type="entry name" value="SET-6"/>
    <property type="match status" value="1"/>
</dbReference>
<dbReference type="SMART" id="SM00317">
    <property type="entry name" value="SET"/>
    <property type="match status" value="1"/>
</dbReference>
<protein>
    <recommendedName>
        <fullName evidence="2">SET domain-containing protein</fullName>
    </recommendedName>
</protein>
<dbReference type="AlphaFoldDB" id="A0AAJ0DM59"/>
<dbReference type="PROSITE" id="PS50280">
    <property type="entry name" value="SET"/>
    <property type="match status" value="1"/>
</dbReference>